<dbReference type="InterPro" id="IPR041127">
    <property type="entry name" value="PET_hydrolase/cutinase-like"/>
</dbReference>
<evidence type="ECO:0000256" key="4">
    <source>
        <dbReference type="ARBA" id="ARBA00022741"/>
    </source>
</evidence>
<dbReference type="Gene3D" id="3.40.50.1820">
    <property type="entry name" value="alpha/beta hydrolase"/>
    <property type="match status" value="1"/>
</dbReference>
<dbReference type="SUPFAM" id="SSF56436">
    <property type="entry name" value="C-type lectin-like"/>
    <property type="match status" value="1"/>
</dbReference>
<dbReference type="PANTHER" id="PTHR43289:SF34">
    <property type="entry name" value="SERINE_THREONINE-PROTEIN KINASE YBDM-RELATED"/>
    <property type="match status" value="1"/>
</dbReference>
<dbReference type="FunFam" id="1.10.510.10:FF:000021">
    <property type="entry name" value="Serine/threonine protein kinase"/>
    <property type="match status" value="1"/>
</dbReference>
<dbReference type="EMBL" id="PQAP01000035">
    <property type="protein sequence ID" value="PWB74350.1"/>
    <property type="molecule type" value="Genomic_DNA"/>
</dbReference>
<reference evidence="9 10" key="1">
    <citation type="journal article" date="2018" name="ISME J.">
        <title>A methanotrophic archaeon couples anaerobic oxidation of methane to Fe(III) reduction.</title>
        <authorList>
            <person name="Cai C."/>
            <person name="Leu A.O."/>
            <person name="Xie G.J."/>
            <person name="Guo J."/>
            <person name="Feng Y."/>
            <person name="Zhao J.X."/>
            <person name="Tyson G.W."/>
            <person name="Yuan Z."/>
            <person name="Hu S."/>
        </authorList>
    </citation>
    <scope>NUCLEOTIDE SEQUENCE [LARGE SCALE GENOMIC DNA]</scope>
    <source>
        <strain evidence="9">FeB_12</strain>
    </source>
</reference>
<name>A0A855XA63_9BACT</name>
<dbReference type="Pfam" id="PF03781">
    <property type="entry name" value="FGE-sulfatase"/>
    <property type="match status" value="1"/>
</dbReference>
<evidence type="ECO:0000256" key="3">
    <source>
        <dbReference type="ARBA" id="ARBA00022679"/>
    </source>
</evidence>
<dbReference type="GO" id="GO:0005524">
    <property type="term" value="F:ATP binding"/>
    <property type="evidence" value="ECO:0007669"/>
    <property type="project" value="UniProtKB-UniRule"/>
</dbReference>
<keyword evidence="2" id="KW-0723">Serine/threonine-protein kinase</keyword>
<keyword evidence="3" id="KW-0808">Transferase</keyword>
<dbReference type="InterPro" id="IPR008271">
    <property type="entry name" value="Ser/Thr_kinase_AS"/>
</dbReference>
<dbReference type="GO" id="GO:0004674">
    <property type="term" value="F:protein serine/threonine kinase activity"/>
    <property type="evidence" value="ECO:0007669"/>
    <property type="project" value="UniProtKB-KW"/>
</dbReference>
<feature type="domain" description="Protein kinase" evidence="8">
    <location>
        <begin position="28"/>
        <end position="287"/>
    </location>
</feature>
<dbReference type="InterPro" id="IPR042095">
    <property type="entry name" value="SUMF_sf"/>
</dbReference>
<evidence type="ECO:0000256" key="7">
    <source>
        <dbReference type="PROSITE-ProRule" id="PRU10141"/>
    </source>
</evidence>
<keyword evidence="6 7" id="KW-0067">ATP-binding</keyword>
<protein>
    <recommendedName>
        <fullName evidence="1">non-specific serine/threonine protein kinase</fullName>
        <ecNumber evidence="1">2.7.11.1</ecNumber>
    </recommendedName>
</protein>
<dbReference type="SUPFAM" id="SSF53474">
    <property type="entry name" value="alpha/beta-Hydrolases"/>
    <property type="match status" value="1"/>
</dbReference>
<gene>
    <name evidence="9" type="ORF">C3F09_04090</name>
</gene>
<dbReference type="Proteomes" id="UP000250918">
    <property type="component" value="Unassembled WGS sequence"/>
</dbReference>
<keyword evidence="5" id="KW-0418">Kinase</keyword>
<dbReference type="InterPro" id="IPR016187">
    <property type="entry name" value="CTDL_fold"/>
</dbReference>
<organism evidence="9 10">
    <name type="scientific">candidate division GN15 bacterium</name>
    <dbReference type="NCBI Taxonomy" id="2072418"/>
    <lineage>
        <taxon>Bacteria</taxon>
        <taxon>candidate division GN15</taxon>
    </lineage>
</organism>
<dbReference type="Pfam" id="PF12740">
    <property type="entry name" value="PETase"/>
    <property type="match status" value="1"/>
</dbReference>
<evidence type="ECO:0000256" key="2">
    <source>
        <dbReference type="ARBA" id="ARBA00022527"/>
    </source>
</evidence>
<dbReference type="Gene3D" id="3.30.200.20">
    <property type="entry name" value="Phosphorylase Kinase, domain 1"/>
    <property type="match status" value="1"/>
</dbReference>
<dbReference type="AlphaFoldDB" id="A0A855XA63"/>
<evidence type="ECO:0000313" key="9">
    <source>
        <dbReference type="EMBL" id="PWB74350.1"/>
    </source>
</evidence>
<dbReference type="PROSITE" id="PS00108">
    <property type="entry name" value="PROTEIN_KINASE_ST"/>
    <property type="match status" value="1"/>
</dbReference>
<dbReference type="SUPFAM" id="SSF56112">
    <property type="entry name" value="Protein kinase-like (PK-like)"/>
    <property type="match status" value="1"/>
</dbReference>
<dbReference type="SMART" id="SM00220">
    <property type="entry name" value="S_TKc"/>
    <property type="match status" value="1"/>
</dbReference>
<evidence type="ECO:0000256" key="5">
    <source>
        <dbReference type="ARBA" id="ARBA00022777"/>
    </source>
</evidence>
<feature type="binding site" evidence="7">
    <location>
        <position position="57"/>
    </location>
    <ligand>
        <name>ATP</name>
        <dbReference type="ChEBI" id="CHEBI:30616"/>
    </ligand>
</feature>
<dbReference type="PANTHER" id="PTHR43289">
    <property type="entry name" value="MITOGEN-ACTIVATED PROTEIN KINASE KINASE KINASE 20-RELATED"/>
    <property type="match status" value="1"/>
</dbReference>
<dbReference type="PROSITE" id="PS50011">
    <property type="entry name" value="PROTEIN_KINASE_DOM"/>
    <property type="match status" value="1"/>
</dbReference>
<dbReference type="CDD" id="cd14014">
    <property type="entry name" value="STKc_PknB_like"/>
    <property type="match status" value="1"/>
</dbReference>
<evidence type="ECO:0000259" key="8">
    <source>
        <dbReference type="PROSITE" id="PS50011"/>
    </source>
</evidence>
<dbReference type="EC" id="2.7.11.1" evidence="1"/>
<dbReference type="InterPro" id="IPR011009">
    <property type="entry name" value="Kinase-like_dom_sf"/>
</dbReference>
<comment type="caution">
    <text evidence="9">The sequence shown here is derived from an EMBL/GenBank/DDBJ whole genome shotgun (WGS) entry which is preliminary data.</text>
</comment>
<evidence type="ECO:0000256" key="6">
    <source>
        <dbReference type="ARBA" id="ARBA00022840"/>
    </source>
</evidence>
<sequence>MVDTSPSSSDDRTQTYLPLVVGTMVSHYRIIEKIGAGGMGEVYLAEDTELNRKVALKFLPPHLCQDADCRARFKREAQAAAKLDHPNIVSVFEVGEFQGRPFFSMQHVEGQSLKEVIAGRTLLLERIINLGIQICDGLQAAHEKGITHRDIKPSNILIDSHGRARIVDFGLASVMGLDHLTKTGSTMGTVAYMSPEQARGLEVDFRADIWSFGVVLYEMFTGRIPFPGDHDQAIIYSILHDDPQRLKNPGDEVTPELQNIIDAALRKDVASRFQSAAEISKRLKVILQHLSDRSLEPGRRVPVPQWLRRPVISVPVLIAVAAASMWAAWYVNREAEIRQAREDLLPQIVELVDAGRDRYIDAYNLAVKAKQYLPKDTLLDRLFRRVSVSPSISTEPTGASVYIREYRKPESVWEPLGVTPVSSTIMPVGFYRWKLAKSGYDTVIFASPTVTGPYADAEGYKPVEINRLLDRSGTVPRGMIRVSGGTIRGIGRVGDFFIDRYEVTNKQFKDFVDSGGYRREEFWRQEIVKDGEALTFAEASRDFVDQTGRPGPAGWQGGDYPDGKGDYPVSGVSWYEAAAYAAFTGKSLPSMYHWEMASSARGSFMTRGFFTLIAPMSNFRREGPMPVGSNPGMTYSGAYDMAGNVREWCWNASPGGRIIRGGAWNDAPYMFGNYSQASPFDRSETNGVRCVAYVDSASIPAAVFGPYETDDRSSPWTAQPVSDEVFSIFKEQFSYDRSALTARVESVNNSLRECVQEKVSFAAAYEHERVIGYLFLPTNSAPPYQTVIYFPGSGVVYSASSRNLTEDSEFLDRLLFIIKSGRAVFWPVYKGTFERQDSVLVNADDSSHLSSEWTVKIVKDLRRSIDYLGTRSDIDTSRLAYLGYSWGGVMGAIIPAVEKRLKAVVLAVGGIHGTGRPEVRDVNYVSRVTTPVLMLNGKYDLTLPYETSSKPMFDLLGTPANDKLMRLYETDHFIPRNEFIRETLAWLDRYLGPVRLQ</sequence>
<accession>A0A855XA63</accession>
<dbReference type="InterPro" id="IPR000719">
    <property type="entry name" value="Prot_kinase_dom"/>
</dbReference>
<evidence type="ECO:0000313" key="10">
    <source>
        <dbReference type="Proteomes" id="UP000250918"/>
    </source>
</evidence>
<evidence type="ECO:0000256" key="1">
    <source>
        <dbReference type="ARBA" id="ARBA00012513"/>
    </source>
</evidence>
<dbReference type="Gene3D" id="1.10.510.10">
    <property type="entry name" value="Transferase(Phosphotransferase) domain 1"/>
    <property type="match status" value="1"/>
</dbReference>
<dbReference type="InterPro" id="IPR005532">
    <property type="entry name" value="SUMF_dom"/>
</dbReference>
<dbReference type="PROSITE" id="PS00107">
    <property type="entry name" value="PROTEIN_KINASE_ATP"/>
    <property type="match status" value="1"/>
</dbReference>
<dbReference type="Gene3D" id="3.90.1580.10">
    <property type="entry name" value="paralog of FGE (formylglycine-generating enzyme)"/>
    <property type="match status" value="1"/>
</dbReference>
<proteinExistence type="predicted"/>
<dbReference type="InterPro" id="IPR029058">
    <property type="entry name" value="AB_hydrolase_fold"/>
</dbReference>
<dbReference type="InterPro" id="IPR017441">
    <property type="entry name" value="Protein_kinase_ATP_BS"/>
</dbReference>
<dbReference type="Pfam" id="PF00069">
    <property type="entry name" value="Pkinase"/>
    <property type="match status" value="1"/>
</dbReference>
<keyword evidence="4 7" id="KW-0547">Nucleotide-binding</keyword>